<evidence type="ECO:0000313" key="2">
    <source>
        <dbReference type="Proteomes" id="UP001153365"/>
    </source>
</evidence>
<protein>
    <submittedName>
        <fullName evidence="1">Uncharacterized protein</fullName>
    </submittedName>
</protein>
<reference evidence="1" key="1">
    <citation type="submission" date="2022-06" db="EMBL/GenBank/DDBJ databases">
        <authorList>
            <consortium name="SYNGENTA / RWTH Aachen University"/>
        </authorList>
    </citation>
    <scope>NUCLEOTIDE SEQUENCE</scope>
</reference>
<dbReference type="AlphaFoldDB" id="A0AAV0BRS9"/>
<dbReference type="Proteomes" id="UP001153365">
    <property type="component" value="Unassembled WGS sequence"/>
</dbReference>
<sequence>MFKRIQICFDYKNLIGLQKKLNFGEFDEILKESEANNYEQIQFESIVFEILDRSLEHNLLEFSSREKVIFFRRKTLLLLANDIFSKWSAKPELNGLLHVLDPREQMLSERRLTHILKVMDKEQWKILELAFLSNYMEWYRSSIKISDSINEELESLISDLGKKNPFRVEYWWEQLGTMRGSEINFAPAQIGNLFLYSMLKYQGRFYPENKLSFEFEKRFKYFESSVELLHTIIIFFRSMNISITKLYFFTDGISPMIEAYKVLISSKTIIKGSKKRTREGSEQIEKISKNHSKLLNGVISSTYKEFGNWINANFMARFLAQLSVSVHYLKAGNLDLDLKKNLKVLLISSF</sequence>
<proteinExistence type="predicted"/>
<comment type="caution">
    <text evidence="1">The sequence shown here is derived from an EMBL/GenBank/DDBJ whole genome shotgun (WGS) entry which is preliminary data.</text>
</comment>
<organism evidence="1 2">
    <name type="scientific">Phakopsora pachyrhizi</name>
    <name type="common">Asian soybean rust disease fungus</name>
    <dbReference type="NCBI Taxonomy" id="170000"/>
    <lineage>
        <taxon>Eukaryota</taxon>
        <taxon>Fungi</taxon>
        <taxon>Dikarya</taxon>
        <taxon>Basidiomycota</taxon>
        <taxon>Pucciniomycotina</taxon>
        <taxon>Pucciniomycetes</taxon>
        <taxon>Pucciniales</taxon>
        <taxon>Phakopsoraceae</taxon>
        <taxon>Phakopsora</taxon>
    </lineage>
</organism>
<accession>A0AAV0BRS9</accession>
<keyword evidence="2" id="KW-1185">Reference proteome</keyword>
<dbReference type="EMBL" id="CALTRL010005967">
    <property type="protein sequence ID" value="CAH7688308.1"/>
    <property type="molecule type" value="Genomic_DNA"/>
</dbReference>
<gene>
    <name evidence="1" type="ORF">PPACK8108_LOCUS23253</name>
</gene>
<name>A0AAV0BRS9_PHAPC</name>
<evidence type="ECO:0000313" key="1">
    <source>
        <dbReference type="EMBL" id="CAH7688308.1"/>
    </source>
</evidence>